<dbReference type="GO" id="GO:0005524">
    <property type="term" value="F:ATP binding"/>
    <property type="evidence" value="ECO:0007669"/>
    <property type="project" value="UniProtKB-KW"/>
</dbReference>
<dbReference type="GO" id="GO:0005886">
    <property type="term" value="C:plasma membrane"/>
    <property type="evidence" value="ECO:0007669"/>
    <property type="project" value="UniProtKB-SubCell"/>
</dbReference>
<comment type="catalytic activity">
    <reaction evidence="11">
        <text>L-threonyl-[protein] + ATP = O-phospho-L-threonyl-[protein] + ADP + H(+)</text>
        <dbReference type="Rhea" id="RHEA:46608"/>
        <dbReference type="Rhea" id="RHEA-COMP:11060"/>
        <dbReference type="Rhea" id="RHEA-COMP:11605"/>
        <dbReference type="ChEBI" id="CHEBI:15378"/>
        <dbReference type="ChEBI" id="CHEBI:30013"/>
        <dbReference type="ChEBI" id="CHEBI:30616"/>
        <dbReference type="ChEBI" id="CHEBI:61977"/>
        <dbReference type="ChEBI" id="CHEBI:456216"/>
        <dbReference type="EC" id="2.7.11.1"/>
    </reaction>
</comment>
<evidence type="ECO:0000256" key="5">
    <source>
        <dbReference type="ARBA" id="ARBA00022553"/>
    </source>
</evidence>
<evidence type="ECO:0000256" key="6">
    <source>
        <dbReference type="ARBA" id="ARBA00022679"/>
    </source>
</evidence>
<dbReference type="GO" id="GO:0004674">
    <property type="term" value="F:protein serine/threonine kinase activity"/>
    <property type="evidence" value="ECO:0007669"/>
    <property type="project" value="UniProtKB-KW"/>
</dbReference>
<reference evidence="16" key="2">
    <citation type="submission" date="2020-08" db="EMBL/GenBank/DDBJ databases">
        <title>Plant Genome Project.</title>
        <authorList>
            <person name="Zhang R.-G."/>
        </authorList>
    </citation>
    <scope>NUCLEOTIDE SEQUENCE</scope>
    <source>
        <strain evidence="16">Huo1</strain>
        <tissue evidence="16">Leaf</tissue>
    </source>
</reference>
<evidence type="ECO:0000256" key="13">
    <source>
        <dbReference type="SAM" id="MobiDB-lite"/>
    </source>
</evidence>
<comment type="caution">
    <text evidence="16">The sequence shown here is derived from an EMBL/GenBank/DDBJ whole genome shotgun (WGS) entry which is preliminary data.</text>
</comment>
<evidence type="ECO:0000256" key="8">
    <source>
        <dbReference type="ARBA" id="ARBA00022777"/>
    </source>
</evidence>
<organism evidence="16">
    <name type="scientific">Salvia splendens</name>
    <name type="common">Scarlet sage</name>
    <dbReference type="NCBI Taxonomy" id="180675"/>
    <lineage>
        <taxon>Eukaryota</taxon>
        <taxon>Viridiplantae</taxon>
        <taxon>Streptophyta</taxon>
        <taxon>Embryophyta</taxon>
        <taxon>Tracheophyta</taxon>
        <taxon>Spermatophyta</taxon>
        <taxon>Magnoliopsida</taxon>
        <taxon>eudicotyledons</taxon>
        <taxon>Gunneridae</taxon>
        <taxon>Pentapetalae</taxon>
        <taxon>asterids</taxon>
        <taxon>lamiids</taxon>
        <taxon>Lamiales</taxon>
        <taxon>Lamiaceae</taxon>
        <taxon>Nepetoideae</taxon>
        <taxon>Mentheae</taxon>
        <taxon>Salviinae</taxon>
        <taxon>Salvia</taxon>
        <taxon>Salvia subgen. Calosphace</taxon>
        <taxon>core Calosphace</taxon>
    </lineage>
</organism>
<dbReference type="InterPro" id="IPR008271">
    <property type="entry name" value="Ser/Thr_kinase_AS"/>
</dbReference>
<keyword evidence="7" id="KW-0547">Nucleotide-binding</keyword>
<keyword evidence="17" id="KW-1185">Reference proteome</keyword>
<dbReference type="SMART" id="SM00220">
    <property type="entry name" value="S_TKc"/>
    <property type="match status" value="1"/>
</dbReference>
<name>A0A8X8XQ54_SALSN</name>
<dbReference type="PANTHER" id="PTHR47989:SF23">
    <property type="entry name" value="RECEPTOR-LIKE SERINE_THREONINE-PROTEIN KINASE NCRK ISOFORM X1"/>
    <property type="match status" value="1"/>
</dbReference>
<evidence type="ECO:0000313" key="16">
    <source>
        <dbReference type="EMBL" id="KAG6417893.1"/>
    </source>
</evidence>
<evidence type="ECO:0000256" key="9">
    <source>
        <dbReference type="ARBA" id="ARBA00022840"/>
    </source>
</evidence>
<dbReference type="PANTHER" id="PTHR47989">
    <property type="entry name" value="OS01G0750732 PROTEIN"/>
    <property type="match status" value="1"/>
</dbReference>
<evidence type="ECO:0000256" key="4">
    <source>
        <dbReference type="ARBA" id="ARBA00022527"/>
    </source>
</evidence>
<reference evidence="16" key="1">
    <citation type="submission" date="2018-01" db="EMBL/GenBank/DDBJ databases">
        <authorList>
            <person name="Mao J.F."/>
        </authorList>
    </citation>
    <scope>NUCLEOTIDE SEQUENCE</scope>
    <source>
        <strain evidence="16">Huo1</strain>
        <tissue evidence="16">Leaf</tissue>
    </source>
</reference>
<keyword evidence="8" id="KW-0418">Kinase</keyword>
<feature type="region of interest" description="Disordered" evidence="13">
    <location>
        <begin position="652"/>
        <end position="674"/>
    </location>
</feature>
<dbReference type="PROSITE" id="PS50011">
    <property type="entry name" value="PROTEIN_KINASE_DOM"/>
    <property type="match status" value="1"/>
</dbReference>
<keyword evidence="6" id="KW-0808">Transferase</keyword>
<dbReference type="CDD" id="cd14066">
    <property type="entry name" value="STKc_IRAK"/>
    <property type="match status" value="1"/>
</dbReference>
<dbReference type="FunFam" id="1.10.510.10:FF:000395">
    <property type="entry name" value="receptor-like serine/threonine-protein kinase NCRK"/>
    <property type="match status" value="1"/>
</dbReference>
<keyword evidence="4" id="KW-0723">Serine/threonine-protein kinase</keyword>
<keyword evidence="9" id="KW-0067">ATP-binding</keyword>
<comment type="catalytic activity">
    <reaction evidence="12">
        <text>L-seryl-[protein] + ATP = O-phospho-L-seryl-[protein] + ADP + H(+)</text>
        <dbReference type="Rhea" id="RHEA:17989"/>
        <dbReference type="Rhea" id="RHEA-COMP:9863"/>
        <dbReference type="Rhea" id="RHEA-COMP:11604"/>
        <dbReference type="ChEBI" id="CHEBI:15378"/>
        <dbReference type="ChEBI" id="CHEBI:29999"/>
        <dbReference type="ChEBI" id="CHEBI:30616"/>
        <dbReference type="ChEBI" id="CHEBI:83421"/>
        <dbReference type="ChEBI" id="CHEBI:456216"/>
        <dbReference type="EC" id="2.7.11.1"/>
    </reaction>
</comment>
<evidence type="ECO:0000256" key="14">
    <source>
        <dbReference type="SAM" id="Phobius"/>
    </source>
</evidence>
<comment type="subcellular location">
    <subcellularLocation>
        <location evidence="1">Cell membrane</location>
    </subcellularLocation>
</comment>
<evidence type="ECO:0000313" key="17">
    <source>
        <dbReference type="Proteomes" id="UP000298416"/>
    </source>
</evidence>
<keyword evidence="3" id="KW-1003">Cell membrane</keyword>
<dbReference type="EMBL" id="PNBA02000007">
    <property type="protein sequence ID" value="KAG6417893.1"/>
    <property type="molecule type" value="Genomic_DNA"/>
</dbReference>
<keyword evidence="14" id="KW-0812">Transmembrane</keyword>
<dbReference type="EC" id="2.7.11.1" evidence="2"/>
<evidence type="ECO:0000256" key="1">
    <source>
        <dbReference type="ARBA" id="ARBA00004236"/>
    </source>
</evidence>
<dbReference type="FunFam" id="3.30.200.20:FF:000415">
    <property type="entry name" value="receptor-like serine/threonine-protein kinase NCRK"/>
    <property type="match status" value="1"/>
</dbReference>
<protein>
    <recommendedName>
        <fullName evidence="2">non-specific serine/threonine protein kinase</fullName>
        <ecNumber evidence="2">2.7.11.1</ecNumber>
    </recommendedName>
</protein>
<keyword evidence="5" id="KW-0597">Phosphoprotein</keyword>
<dbReference type="InterPro" id="IPR011009">
    <property type="entry name" value="Kinase-like_dom_sf"/>
</dbReference>
<sequence length="745" mass="82861">MHRDPIVVTLFLTSLKWENDTWCCRVPRADPLDHDRVIGFGHPAPSFQNSKFKERCSALQAFENSRKSETPHNASLEIRNISNGTGKTGCTRLRVRVCPWLSPRLITREVQNIKCFLIGAEYMGRQVEIALLCFINLVWFQQTLSDGPATSSDTNKWTCTCSIAREQTLTFGLANCSSSCDCSPVAGGSDKNRWTCICNTGGLPRLVGEENGSSCFTACNCNAGTLSELEPSKKRIPVKVVFIVVLLCLVLTAIGLAAIMLWHVYRKDKQPVQWASSSSDRLTNCSSAVNIMSHGSSLMPVYKGYLDSSVPCMGCIPQNPFLLRRGTKALHGTIIQFSYSELENATDKFSDTYLVGVGGCSHVYRGNLRDGRTVAVKRMKLEGGPDAEHVFLTEIQLIARLHHCHVVPLLGYCLEHQWKNAERLLVFEYIPNGNLRECLDGELGHCLDWNTRVSIALGAARGLEYLHDAAAPRILHRDVKSTNILLDESWRAKITDLGMAKHLQNDGILSCSGSPDRMQGTFGYFAPEYAIVGRASLKSDVFSFGVVLLELITGRKPIHKSSNKGTESLVIWATARLHDSKRVIHELPDPRLQGKFEEEEMQVMAYLAKECLLLDPDSRPTMSEVVQILSTIAPNRSKWNNLPVRAFQCGMKSENPEMSDGDVHDSSSSSTEEIKQITSEVIKNDKEADDSQSDVEKLMLLTSKRRSSRGLQDEEVVVDLTEPRLESFCLPNVESHVLKISYTGT</sequence>
<evidence type="ECO:0000256" key="10">
    <source>
        <dbReference type="ARBA" id="ARBA00023136"/>
    </source>
</evidence>
<feature type="domain" description="Protein kinase" evidence="15">
    <location>
        <begin position="349"/>
        <end position="632"/>
    </location>
</feature>
<dbReference type="InterPro" id="IPR000719">
    <property type="entry name" value="Prot_kinase_dom"/>
</dbReference>
<proteinExistence type="predicted"/>
<accession>A0A8X8XQ54</accession>
<dbReference type="AlphaFoldDB" id="A0A8X8XQ54"/>
<gene>
    <name evidence="16" type="ORF">SASPL_120090</name>
</gene>
<dbReference type="Gene3D" id="3.30.200.20">
    <property type="entry name" value="Phosphorylase Kinase, domain 1"/>
    <property type="match status" value="1"/>
</dbReference>
<dbReference type="Proteomes" id="UP000298416">
    <property type="component" value="Unassembled WGS sequence"/>
</dbReference>
<dbReference type="Gene3D" id="1.10.510.10">
    <property type="entry name" value="Transferase(Phosphotransferase) domain 1"/>
    <property type="match status" value="1"/>
</dbReference>
<evidence type="ECO:0000256" key="12">
    <source>
        <dbReference type="ARBA" id="ARBA00048679"/>
    </source>
</evidence>
<feature type="transmembrane region" description="Helical" evidence="14">
    <location>
        <begin position="240"/>
        <end position="265"/>
    </location>
</feature>
<keyword evidence="10 14" id="KW-0472">Membrane</keyword>
<dbReference type="Pfam" id="PF00069">
    <property type="entry name" value="Pkinase"/>
    <property type="match status" value="1"/>
</dbReference>
<keyword evidence="14" id="KW-1133">Transmembrane helix</keyword>
<evidence type="ECO:0000256" key="11">
    <source>
        <dbReference type="ARBA" id="ARBA00047899"/>
    </source>
</evidence>
<evidence type="ECO:0000259" key="15">
    <source>
        <dbReference type="PROSITE" id="PS50011"/>
    </source>
</evidence>
<evidence type="ECO:0000256" key="7">
    <source>
        <dbReference type="ARBA" id="ARBA00022741"/>
    </source>
</evidence>
<evidence type="ECO:0000256" key="3">
    <source>
        <dbReference type="ARBA" id="ARBA00022475"/>
    </source>
</evidence>
<dbReference type="SUPFAM" id="SSF56112">
    <property type="entry name" value="Protein kinase-like (PK-like)"/>
    <property type="match status" value="1"/>
</dbReference>
<dbReference type="PROSITE" id="PS00108">
    <property type="entry name" value="PROTEIN_KINASE_ST"/>
    <property type="match status" value="1"/>
</dbReference>
<evidence type="ECO:0000256" key="2">
    <source>
        <dbReference type="ARBA" id="ARBA00012513"/>
    </source>
</evidence>